<organism evidence="2 3">
    <name type="scientific">Tulasnella calospora MUT 4182</name>
    <dbReference type="NCBI Taxonomy" id="1051891"/>
    <lineage>
        <taxon>Eukaryota</taxon>
        <taxon>Fungi</taxon>
        <taxon>Dikarya</taxon>
        <taxon>Basidiomycota</taxon>
        <taxon>Agaricomycotina</taxon>
        <taxon>Agaricomycetes</taxon>
        <taxon>Cantharellales</taxon>
        <taxon>Tulasnellaceae</taxon>
        <taxon>Tulasnella</taxon>
    </lineage>
</organism>
<evidence type="ECO:0000313" key="3">
    <source>
        <dbReference type="Proteomes" id="UP000054248"/>
    </source>
</evidence>
<protein>
    <submittedName>
        <fullName evidence="2">Uncharacterized protein</fullName>
    </submittedName>
</protein>
<evidence type="ECO:0000313" key="2">
    <source>
        <dbReference type="EMBL" id="KIO24439.1"/>
    </source>
</evidence>
<keyword evidence="3" id="KW-1185">Reference proteome</keyword>
<sequence>MLRLSTNGQESTNRHREHDQEAEAAIALETSQDTPVGSPRPVRRSRDVIFSAEGSSRIPSSTTSYPPQPSSRPAPIAMSRGSSTRTSEGINETPDFAYAGGFSPITGMHRRRRAASDAAADRTGISNLKLAENQQILSAQLEQLLQVVENLREEIRGVNGGSRA</sequence>
<gene>
    <name evidence="2" type="ORF">M407DRAFT_101316</name>
</gene>
<feature type="compositionally biased region" description="Polar residues" evidence="1">
    <location>
        <begin position="1"/>
        <end position="11"/>
    </location>
</feature>
<feature type="compositionally biased region" description="Polar residues" evidence="1">
    <location>
        <begin position="80"/>
        <end position="90"/>
    </location>
</feature>
<reference evidence="2 3" key="1">
    <citation type="submission" date="2014-04" db="EMBL/GenBank/DDBJ databases">
        <authorList>
            <consortium name="DOE Joint Genome Institute"/>
            <person name="Kuo A."/>
            <person name="Girlanda M."/>
            <person name="Perotto S."/>
            <person name="Kohler A."/>
            <person name="Nagy L.G."/>
            <person name="Floudas D."/>
            <person name="Copeland A."/>
            <person name="Barry K.W."/>
            <person name="Cichocki N."/>
            <person name="Veneault-Fourrey C."/>
            <person name="LaButti K."/>
            <person name="Lindquist E.A."/>
            <person name="Lipzen A."/>
            <person name="Lundell T."/>
            <person name="Morin E."/>
            <person name="Murat C."/>
            <person name="Sun H."/>
            <person name="Tunlid A."/>
            <person name="Henrissat B."/>
            <person name="Grigoriev I.V."/>
            <person name="Hibbett D.S."/>
            <person name="Martin F."/>
            <person name="Nordberg H.P."/>
            <person name="Cantor M.N."/>
            <person name="Hua S.X."/>
        </authorList>
    </citation>
    <scope>NUCLEOTIDE SEQUENCE [LARGE SCALE GENOMIC DNA]</scope>
    <source>
        <strain evidence="2 3">MUT 4182</strain>
    </source>
</reference>
<proteinExistence type="predicted"/>
<feature type="region of interest" description="Disordered" evidence="1">
    <location>
        <begin position="1"/>
        <end position="104"/>
    </location>
</feature>
<name>A0A0C3QG79_9AGAM</name>
<reference evidence="3" key="2">
    <citation type="submission" date="2015-01" db="EMBL/GenBank/DDBJ databases">
        <title>Evolutionary Origins and Diversification of the Mycorrhizal Mutualists.</title>
        <authorList>
            <consortium name="DOE Joint Genome Institute"/>
            <consortium name="Mycorrhizal Genomics Consortium"/>
            <person name="Kohler A."/>
            <person name="Kuo A."/>
            <person name="Nagy L.G."/>
            <person name="Floudas D."/>
            <person name="Copeland A."/>
            <person name="Barry K.W."/>
            <person name="Cichocki N."/>
            <person name="Veneault-Fourrey C."/>
            <person name="LaButti K."/>
            <person name="Lindquist E.A."/>
            <person name="Lipzen A."/>
            <person name="Lundell T."/>
            <person name="Morin E."/>
            <person name="Murat C."/>
            <person name="Riley R."/>
            <person name="Ohm R."/>
            <person name="Sun H."/>
            <person name="Tunlid A."/>
            <person name="Henrissat B."/>
            <person name="Grigoriev I.V."/>
            <person name="Hibbett D.S."/>
            <person name="Martin F."/>
        </authorList>
    </citation>
    <scope>NUCLEOTIDE SEQUENCE [LARGE SCALE GENOMIC DNA]</scope>
    <source>
        <strain evidence="3">MUT 4182</strain>
    </source>
</reference>
<dbReference type="OrthoDB" id="415460at2759"/>
<accession>A0A0C3QG79</accession>
<dbReference type="EMBL" id="KN823061">
    <property type="protein sequence ID" value="KIO24439.1"/>
    <property type="molecule type" value="Genomic_DNA"/>
</dbReference>
<dbReference type="HOGENOM" id="CLU_1620270_0_0_1"/>
<evidence type="ECO:0000256" key="1">
    <source>
        <dbReference type="SAM" id="MobiDB-lite"/>
    </source>
</evidence>
<dbReference type="AlphaFoldDB" id="A0A0C3QG79"/>
<feature type="compositionally biased region" description="Basic and acidic residues" evidence="1">
    <location>
        <begin position="12"/>
        <end position="21"/>
    </location>
</feature>
<dbReference type="Proteomes" id="UP000054248">
    <property type="component" value="Unassembled WGS sequence"/>
</dbReference>